<evidence type="ECO:0008006" key="3">
    <source>
        <dbReference type="Google" id="ProtNLM"/>
    </source>
</evidence>
<gene>
    <name evidence="1" type="ORF">CO083_03110</name>
</gene>
<protein>
    <recommendedName>
        <fullName evidence="3">Cytoplasmic protein</fullName>
    </recommendedName>
</protein>
<dbReference type="GO" id="GO:0003677">
    <property type="term" value="F:DNA binding"/>
    <property type="evidence" value="ECO:0007669"/>
    <property type="project" value="InterPro"/>
</dbReference>
<dbReference type="Pfam" id="PF02583">
    <property type="entry name" value="Trns_repr_metal"/>
    <property type="match status" value="1"/>
</dbReference>
<organism evidence="1 2">
    <name type="scientific">Candidatus Roizmanbacteria bacterium CG_4_9_14_0_8_um_filter_34_12</name>
    <dbReference type="NCBI Taxonomy" id="1974840"/>
    <lineage>
        <taxon>Bacteria</taxon>
        <taxon>Candidatus Roizmaniibacteriota</taxon>
    </lineage>
</organism>
<accession>A0A2M8DCN8</accession>
<dbReference type="Gene3D" id="1.20.58.1000">
    <property type="entry name" value="Metal-sensitive repressor, helix protomer"/>
    <property type="match status" value="1"/>
</dbReference>
<evidence type="ECO:0000313" key="2">
    <source>
        <dbReference type="Proteomes" id="UP000229706"/>
    </source>
</evidence>
<evidence type="ECO:0000313" key="1">
    <source>
        <dbReference type="EMBL" id="PJB88175.1"/>
    </source>
</evidence>
<feature type="non-terminal residue" evidence="1">
    <location>
        <position position="1"/>
    </location>
</feature>
<dbReference type="EMBL" id="PFTH01000119">
    <property type="protein sequence ID" value="PJB88175.1"/>
    <property type="molecule type" value="Genomic_DNA"/>
</dbReference>
<proteinExistence type="predicted"/>
<name>A0A2M8DCN8_9BACT</name>
<dbReference type="AlphaFoldDB" id="A0A2M8DCN8"/>
<dbReference type="InterPro" id="IPR038390">
    <property type="entry name" value="Metal_Tscrpt_repr_sf"/>
</dbReference>
<dbReference type="InterPro" id="IPR003735">
    <property type="entry name" value="Metal_Tscrpt_repr"/>
</dbReference>
<dbReference type="PANTHER" id="PTHR33677">
    <property type="entry name" value="TRANSCRIPTIONAL REPRESSOR FRMR-RELATED"/>
    <property type="match status" value="1"/>
</dbReference>
<dbReference type="GO" id="GO:0045892">
    <property type="term" value="P:negative regulation of DNA-templated transcription"/>
    <property type="evidence" value="ECO:0007669"/>
    <property type="project" value="UniProtKB-ARBA"/>
</dbReference>
<dbReference type="Proteomes" id="UP000229706">
    <property type="component" value="Unassembled WGS sequence"/>
</dbReference>
<reference evidence="2" key="1">
    <citation type="submission" date="2017-09" db="EMBL/GenBank/DDBJ databases">
        <title>Depth-based differentiation of microbial function through sediment-hosted aquifers and enrichment of novel symbionts in the deep terrestrial subsurface.</title>
        <authorList>
            <person name="Probst A.J."/>
            <person name="Ladd B."/>
            <person name="Jarett J.K."/>
            <person name="Geller-Mcgrath D.E."/>
            <person name="Sieber C.M.K."/>
            <person name="Emerson J.B."/>
            <person name="Anantharaman K."/>
            <person name="Thomas B.C."/>
            <person name="Malmstrom R."/>
            <person name="Stieglmeier M."/>
            <person name="Klingl A."/>
            <person name="Woyke T."/>
            <person name="Ryan C.M."/>
            <person name="Banfield J.F."/>
        </authorList>
    </citation>
    <scope>NUCLEOTIDE SEQUENCE [LARGE SCALE GENOMIC DNA]</scope>
</reference>
<sequence>NLKLNPYLLMEMAQRINRIVGQLKGIEKMAINKRNCSEILQQISAVKKAIDSLSKEIVISDICRYVTKNKMQEVQQMVERAINL</sequence>
<comment type="caution">
    <text evidence="1">The sequence shown here is derived from an EMBL/GenBank/DDBJ whole genome shotgun (WGS) entry which is preliminary data.</text>
</comment>
<dbReference type="GO" id="GO:0046872">
    <property type="term" value="F:metal ion binding"/>
    <property type="evidence" value="ECO:0007669"/>
    <property type="project" value="InterPro"/>
</dbReference>